<name>A0A6V8MJS7_9BACT</name>
<feature type="transmembrane region" description="Helical" evidence="5">
    <location>
        <begin position="51"/>
        <end position="70"/>
    </location>
</feature>
<dbReference type="EMBL" id="BLXX01000007">
    <property type="protein sequence ID" value="GFO60226.1"/>
    <property type="molecule type" value="Genomic_DNA"/>
</dbReference>
<feature type="transmembrane region" description="Helical" evidence="5">
    <location>
        <begin position="76"/>
        <end position="100"/>
    </location>
</feature>
<gene>
    <name evidence="7" type="ORF">GMST_25510</name>
</gene>
<evidence type="ECO:0000313" key="8">
    <source>
        <dbReference type="Proteomes" id="UP000556026"/>
    </source>
</evidence>
<protein>
    <recommendedName>
        <fullName evidence="6">TM2 domain-containing protein</fullName>
    </recommendedName>
</protein>
<proteinExistence type="predicted"/>
<comment type="subcellular location">
    <subcellularLocation>
        <location evidence="1">Membrane</location>
        <topology evidence="1">Multi-pass membrane protein</topology>
    </subcellularLocation>
</comment>
<dbReference type="GO" id="GO:0016020">
    <property type="term" value="C:membrane"/>
    <property type="evidence" value="ECO:0007669"/>
    <property type="project" value="UniProtKB-SubCell"/>
</dbReference>
<evidence type="ECO:0000313" key="7">
    <source>
        <dbReference type="EMBL" id="GFO60226.1"/>
    </source>
</evidence>
<reference evidence="8" key="1">
    <citation type="submission" date="2020-06" db="EMBL/GenBank/DDBJ databases">
        <title>Draft genomic sequence of Geomonas sp. Red330.</title>
        <authorList>
            <person name="Itoh H."/>
            <person name="Zhenxing X."/>
            <person name="Ushijima N."/>
            <person name="Masuda Y."/>
            <person name="Shiratori Y."/>
            <person name="Senoo K."/>
        </authorList>
    </citation>
    <scope>NUCLEOTIDE SEQUENCE [LARGE SCALE GENOMIC DNA]</scope>
    <source>
        <strain evidence="8">Red330</strain>
    </source>
</reference>
<evidence type="ECO:0000256" key="2">
    <source>
        <dbReference type="ARBA" id="ARBA00022692"/>
    </source>
</evidence>
<dbReference type="InterPro" id="IPR007829">
    <property type="entry name" value="TM2"/>
</dbReference>
<evidence type="ECO:0000256" key="1">
    <source>
        <dbReference type="ARBA" id="ARBA00004141"/>
    </source>
</evidence>
<dbReference type="RefSeq" id="WP_246399540.1">
    <property type="nucleotide sequence ID" value="NZ_BLXX01000007.1"/>
</dbReference>
<evidence type="ECO:0000256" key="3">
    <source>
        <dbReference type="ARBA" id="ARBA00022989"/>
    </source>
</evidence>
<comment type="caution">
    <text evidence="7">The sequence shown here is derived from an EMBL/GenBank/DDBJ whole genome shotgun (WGS) entry which is preliminary data.</text>
</comment>
<feature type="domain" description="TM2" evidence="6">
    <location>
        <begin position="46"/>
        <end position="97"/>
    </location>
</feature>
<evidence type="ECO:0000256" key="5">
    <source>
        <dbReference type="SAM" id="Phobius"/>
    </source>
</evidence>
<keyword evidence="4 5" id="KW-0472">Membrane</keyword>
<evidence type="ECO:0000256" key="4">
    <source>
        <dbReference type="ARBA" id="ARBA00023136"/>
    </source>
</evidence>
<evidence type="ECO:0000259" key="6">
    <source>
        <dbReference type="Pfam" id="PF05154"/>
    </source>
</evidence>
<dbReference type="Proteomes" id="UP000556026">
    <property type="component" value="Unassembled WGS sequence"/>
</dbReference>
<keyword evidence="8" id="KW-1185">Reference proteome</keyword>
<keyword evidence="2 5" id="KW-0812">Transmembrane</keyword>
<organism evidence="7 8">
    <name type="scientific">Geomonas silvestris</name>
    <dbReference type="NCBI Taxonomy" id="2740184"/>
    <lineage>
        <taxon>Bacteria</taxon>
        <taxon>Pseudomonadati</taxon>
        <taxon>Thermodesulfobacteriota</taxon>
        <taxon>Desulfuromonadia</taxon>
        <taxon>Geobacterales</taxon>
        <taxon>Geobacteraceae</taxon>
        <taxon>Geomonas</taxon>
    </lineage>
</organism>
<accession>A0A6V8MJS7</accession>
<keyword evidence="3 5" id="KW-1133">Transmembrane helix</keyword>
<sequence length="114" mass="12368">MPQEMKLADEKFCFECGEAIKMKAEICPKCGVRQYSSSGLGVAAPNGKNKLAAALFALLLGGFGIHKFYLGKAGQGILFLIFCWTFIPALIGFIEGILFLTMSDQSFAQKYGTV</sequence>
<dbReference type="AlphaFoldDB" id="A0A6V8MJS7"/>
<dbReference type="Pfam" id="PF05154">
    <property type="entry name" value="TM2"/>
    <property type="match status" value="1"/>
</dbReference>